<dbReference type="OrthoDB" id="44616at2759"/>
<feature type="transmembrane region" description="Helical" evidence="4">
    <location>
        <begin position="7"/>
        <end position="31"/>
    </location>
</feature>
<evidence type="ECO:0000256" key="2">
    <source>
        <dbReference type="ARBA" id="ARBA00022692"/>
    </source>
</evidence>
<evidence type="ECO:0000256" key="1">
    <source>
        <dbReference type="ARBA" id="ARBA00004167"/>
    </source>
</evidence>
<gene>
    <name evidence="5" type="ORF">FisN_24Lh009</name>
</gene>
<dbReference type="Proteomes" id="UP000198406">
    <property type="component" value="Unassembled WGS sequence"/>
</dbReference>
<organism evidence="5 6">
    <name type="scientific">Fistulifera solaris</name>
    <name type="common">Oleaginous diatom</name>
    <dbReference type="NCBI Taxonomy" id="1519565"/>
    <lineage>
        <taxon>Eukaryota</taxon>
        <taxon>Sar</taxon>
        <taxon>Stramenopiles</taxon>
        <taxon>Ochrophyta</taxon>
        <taxon>Bacillariophyta</taxon>
        <taxon>Bacillariophyceae</taxon>
        <taxon>Bacillariophycidae</taxon>
        <taxon>Naviculales</taxon>
        <taxon>Naviculaceae</taxon>
        <taxon>Fistulifera</taxon>
    </lineage>
</organism>
<evidence type="ECO:0000313" key="6">
    <source>
        <dbReference type="Proteomes" id="UP000198406"/>
    </source>
</evidence>
<keyword evidence="6" id="KW-1185">Reference proteome</keyword>
<dbReference type="AlphaFoldDB" id="A0A1Z5KU96"/>
<evidence type="ECO:0008006" key="7">
    <source>
        <dbReference type="Google" id="ProtNLM"/>
    </source>
</evidence>
<reference evidence="5 6" key="1">
    <citation type="journal article" date="2015" name="Plant Cell">
        <title>Oil accumulation by the oleaginous diatom Fistulifera solaris as revealed by the genome and transcriptome.</title>
        <authorList>
            <person name="Tanaka T."/>
            <person name="Maeda Y."/>
            <person name="Veluchamy A."/>
            <person name="Tanaka M."/>
            <person name="Abida H."/>
            <person name="Marechal E."/>
            <person name="Bowler C."/>
            <person name="Muto M."/>
            <person name="Sunaga Y."/>
            <person name="Tanaka M."/>
            <person name="Yoshino T."/>
            <person name="Taniguchi T."/>
            <person name="Fukuda Y."/>
            <person name="Nemoto M."/>
            <person name="Matsumoto M."/>
            <person name="Wong P.S."/>
            <person name="Aburatani S."/>
            <person name="Fujibuchi W."/>
        </authorList>
    </citation>
    <scope>NUCLEOTIDE SEQUENCE [LARGE SCALE GENOMIC DNA]</scope>
    <source>
        <strain evidence="5 6">JPCC DA0580</strain>
    </source>
</reference>
<dbReference type="PANTHER" id="PTHR21461">
    <property type="entry name" value="GLYCOSYLTRANSFERASE FAMILY 92 PROTEIN"/>
    <property type="match status" value="1"/>
</dbReference>
<name>A0A1Z5KU96_FISSO</name>
<evidence type="ECO:0000256" key="4">
    <source>
        <dbReference type="SAM" id="Phobius"/>
    </source>
</evidence>
<dbReference type="GO" id="GO:0005737">
    <property type="term" value="C:cytoplasm"/>
    <property type="evidence" value="ECO:0007669"/>
    <property type="project" value="TreeGrafter"/>
</dbReference>
<comment type="caution">
    <text evidence="5">The sequence shown here is derived from an EMBL/GenBank/DDBJ whole genome shotgun (WGS) entry which is preliminary data.</text>
</comment>
<dbReference type="GO" id="GO:0016757">
    <property type="term" value="F:glycosyltransferase activity"/>
    <property type="evidence" value="ECO:0007669"/>
    <property type="project" value="TreeGrafter"/>
</dbReference>
<evidence type="ECO:0000313" key="5">
    <source>
        <dbReference type="EMBL" id="GAX29558.1"/>
    </source>
</evidence>
<dbReference type="InParanoid" id="A0A1Z5KU96"/>
<protein>
    <recommendedName>
        <fullName evidence="7">Glycosyltransferase family 92 protein</fullName>
    </recommendedName>
</protein>
<accession>A0A1Z5KU96</accession>
<evidence type="ECO:0000256" key="3">
    <source>
        <dbReference type="ARBA" id="ARBA00022989"/>
    </source>
</evidence>
<comment type="subcellular location">
    <subcellularLocation>
        <location evidence="1">Membrane</location>
        <topology evidence="1">Single-pass membrane protein</topology>
    </subcellularLocation>
</comment>
<dbReference type="EMBL" id="BDSP01000292">
    <property type="protein sequence ID" value="GAX29558.1"/>
    <property type="molecule type" value="Genomic_DNA"/>
</dbReference>
<keyword evidence="4" id="KW-0472">Membrane</keyword>
<dbReference type="GO" id="GO:0016020">
    <property type="term" value="C:membrane"/>
    <property type="evidence" value="ECO:0007669"/>
    <property type="project" value="UniProtKB-SubCell"/>
</dbReference>
<sequence length="416" mass="48369">MAGFVRVGAFMPLLATFCGFSFLINILTLTIRSDKLFSANLLQRTLDGFQQEEQQEFVQPPINYTPSKSVSLAACLLIKDDNEILSEWIAYHYFTLNMTHLIVAIDPSSETSPSETLQPWRQYIQIEEWHDEDFMPESFLQKGYHIAPHAINGDASKSKWHEGHETPEQVIADNLRIQNHRFRQLTFVSQCLKRFKAIGRDWVMHLDTDEYMVINPYLRRRPGSNTPKTPRGRASIIHFAASLNRTMLRAANYPCISMPRLLFGSEEDRNLTATSSLKVGSAEFSTERLETLRWKYHTEFNDTERNAQPKVLIDVSRIPWSDEMFTEKPFSIHRPSKRLCRRIDQLRPREANRFPLMVYHYLGSKERYFARNDTRRSKRFYEFKAHVNAGSDSWIMPWIEGFVETMGADTATALLG</sequence>
<proteinExistence type="predicted"/>
<dbReference type="PANTHER" id="PTHR21461:SF69">
    <property type="entry name" value="GLYCOSYLTRANSFERASE FAMILY 92 PROTEIN"/>
    <property type="match status" value="1"/>
</dbReference>
<keyword evidence="2 4" id="KW-0812">Transmembrane</keyword>
<keyword evidence="3 4" id="KW-1133">Transmembrane helix</keyword>